<evidence type="ECO:0000256" key="2">
    <source>
        <dbReference type="ARBA" id="ARBA00001933"/>
    </source>
</evidence>
<dbReference type="CDD" id="cd04724">
    <property type="entry name" value="Tryptophan_synthase_alpha"/>
    <property type="match status" value="1"/>
</dbReference>
<keyword evidence="16 21" id="KW-0057">Aromatic amino acid biosynthesis</keyword>
<evidence type="ECO:0000256" key="17">
    <source>
        <dbReference type="ARBA" id="ARBA00023239"/>
    </source>
</evidence>
<dbReference type="InterPro" id="IPR013785">
    <property type="entry name" value="Aldolase_TIM"/>
</dbReference>
<comment type="similarity">
    <text evidence="10 20">Belongs to the TrpB family.</text>
</comment>
<feature type="domain" description="Indole-3-glycerol phosphate synthase" evidence="23">
    <location>
        <begin position="4"/>
        <end position="256"/>
    </location>
</feature>
<comment type="cofactor">
    <cofactor evidence="2 20">
        <name>pyridoxal 5'-phosphate</name>
        <dbReference type="ChEBI" id="CHEBI:597326"/>
    </cofactor>
</comment>
<dbReference type="Proteomes" id="UP000029072">
    <property type="component" value="Unassembled WGS sequence"/>
</dbReference>
<feature type="active site" description="Proton acceptor" evidence="19">
    <location>
        <position position="783"/>
    </location>
</feature>
<comment type="catalytic activity">
    <reaction evidence="1 21">
        <text>1-(2-carboxyphenylamino)-1-deoxy-D-ribulose 5-phosphate + H(+) = (1S,2R)-1-C-(indol-3-yl)glycerol 3-phosphate + CO2 + H2O</text>
        <dbReference type="Rhea" id="RHEA:23476"/>
        <dbReference type="ChEBI" id="CHEBI:15377"/>
        <dbReference type="ChEBI" id="CHEBI:15378"/>
        <dbReference type="ChEBI" id="CHEBI:16526"/>
        <dbReference type="ChEBI" id="CHEBI:58613"/>
        <dbReference type="ChEBI" id="CHEBI:58866"/>
        <dbReference type="EC" id="4.1.1.48"/>
    </reaction>
</comment>
<proteinExistence type="inferred from homology"/>
<sequence>MSVLDELVAGALEDQRTRERSVSLEDVKRAALAAPAPIDAMRWLKRADGIPVIAEIKRASPSKGHLSDIPDPAALALEYEKGGASAISVLTEGRRFLGSLDDFDKVRAAVHIPVLRKDFIVTDYQIYEARAHGADLVLLIVAALDDATLRHLLELSHELGMTVLVETHTREEIDRAIAVGARVIGINARNLKDLKVDVNKYNELAANLPDDVIRVAESGVFGAVEVEDYGRAGADAVLVGEGVATADDHELAVERLVKAGARVKASETTPLSEHHGPYWGQFGGRYVPEALITALDELERVYDEAKADPEFHKEFMTLQQRYVGRPSPLTEAPRFSALVREKTGLDARIFLKREDLNHTGAHKINNALGQALLVKRMGKTRVIAETGAGQHGVATATVCAMLGLKCRIYMGQIDARRQALNVARMRMLGAEVVEVTLGDRILKDAINEALRDWVTNVKDTHYLLGTVAGPHPFPEMVRDFQKIIGEEAKQQLQDWYGIDHPDAVCACVGGGSNAIGVMNAFLDDERVNLYGYEAGGNGPESGRHAIRFAPGTGQLGMFQGAKSYLLETDEGQTLDTYSISAGLDYASVGPEHSWLKDIGRVNYSWATDEEAMNAFRDLSQTEGIIPAIESSHAVAGAYKAAADLKAKGYDKAVMIINISGRGDKDMATAGKWFGYLTDDQPRRSRSPERTATPWPETRGRGDFPIMTNAATTPSGQPLGISHKPSQTEALFTRFKAENKPAFIGYLPYGFPDPDTSLEALRTMVEHGVDAVEIGLPYSDPVMDGPVIQAASSIALNNGETIRRVFEAVETVANAGGVPLVMSYWNLIYHYGVERFATDFENAGGAGLITPDLIPDEAGEWIEASDRHGLDRIFLVSPDSSTERLEIVSRNARGFVYAAARMGVTGERAQLDASPELLVERTRKAGATNVCVGIGVSTAEQGAKVGSYADGVIVGSALVHTLLADDNRTARDKAEGLRLLAAKSEELAEGIHGARS</sequence>
<evidence type="ECO:0000259" key="24">
    <source>
        <dbReference type="Pfam" id="PF00291"/>
    </source>
</evidence>
<comment type="function">
    <text evidence="3 20">The beta subunit is responsible for the synthesis of L-tryptophan from indole and L-serine.</text>
</comment>
<evidence type="ECO:0000256" key="15">
    <source>
        <dbReference type="ARBA" id="ARBA00022898"/>
    </source>
</evidence>
<dbReference type="PANTHER" id="PTHR48077:SF3">
    <property type="entry name" value="TRYPTOPHAN SYNTHASE"/>
    <property type="match status" value="1"/>
</dbReference>
<evidence type="ECO:0000256" key="14">
    <source>
        <dbReference type="ARBA" id="ARBA00022822"/>
    </source>
</evidence>
<evidence type="ECO:0000256" key="13">
    <source>
        <dbReference type="ARBA" id="ARBA00022793"/>
    </source>
</evidence>
<evidence type="ECO:0000256" key="20">
    <source>
        <dbReference type="HAMAP-Rule" id="MF_00133"/>
    </source>
</evidence>
<organism evidence="25 26">
    <name type="scientific">Bifidobacterium callitrichos DSM 23973</name>
    <dbReference type="NCBI Taxonomy" id="1437609"/>
    <lineage>
        <taxon>Bacteria</taxon>
        <taxon>Bacillati</taxon>
        <taxon>Actinomycetota</taxon>
        <taxon>Actinomycetes</taxon>
        <taxon>Bifidobacteriales</taxon>
        <taxon>Bifidobacteriaceae</taxon>
        <taxon>Bifidobacterium</taxon>
    </lineage>
</organism>
<evidence type="ECO:0000256" key="7">
    <source>
        <dbReference type="ARBA" id="ARBA00005761"/>
    </source>
</evidence>
<dbReference type="CDD" id="cd06446">
    <property type="entry name" value="Trp-synth_B"/>
    <property type="match status" value="1"/>
</dbReference>
<dbReference type="InterPro" id="IPR013798">
    <property type="entry name" value="Indole-3-glycerol_P_synth_dom"/>
</dbReference>
<feature type="active site" description="Proton acceptor" evidence="19">
    <location>
        <position position="772"/>
    </location>
</feature>
<gene>
    <name evidence="21" type="primary">trpC</name>
    <name evidence="19" type="synonym">trpA</name>
    <name evidence="20" type="synonym">trpB</name>
    <name evidence="25" type="ORF">BCAL_2173</name>
</gene>
<keyword evidence="12 21" id="KW-0028">Amino-acid biosynthesis</keyword>
<dbReference type="EC" id="4.1.1.48" evidence="21"/>
<dbReference type="PROSITE" id="PS00614">
    <property type="entry name" value="IGPS"/>
    <property type="match status" value="1"/>
</dbReference>
<dbReference type="EC" id="4.2.1.20" evidence="19"/>
<dbReference type="InterPro" id="IPR036052">
    <property type="entry name" value="TrpB-like_PALP_sf"/>
</dbReference>
<dbReference type="PROSITE" id="PS00167">
    <property type="entry name" value="TRP_SYNTHASE_ALPHA"/>
    <property type="match status" value="1"/>
</dbReference>
<dbReference type="NCBIfam" id="NF001377">
    <property type="entry name" value="PRK00278.2-4"/>
    <property type="match status" value="1"/>
</dbReference>
<dbReference type="Pfam" id="PF00291">
    <property type="entry name" value="PALP"/>
    <property type="match status" value="1"/>
</dbReference>
<accession>A0A086ZWJ4</accession>
<dbReference type="AlphaFoldDB" id="A0A086ZWJ4"/>
<dbReference type="EMBL" id="JGYS01000024">
    <property type="protein sequence ID" value="KFI50894.1"/>
    <property type="molecule type" value="Genomic_DNA"/>
</dbReference>
<dbReference type="FunFam" id="3.40.50.1100:FF:000004">
    <property type="entry name" value="Tryptophan synthase beta chain"/>
    <property type="match status" value="1"/>
</dbReference>
<dbReference type="eggNOG" id="COG0133">
    <property type="taxonomic scope" value="Bacteria"/>
</dbReference>
<keyword evidence="17 21" id="KW-0456">Lyase</keyword>
<evidence type="ECO:0000256" key="19">
    <source>
        <dbReference type="HAMAP-Rule" id="MF_00131"/>
    </source>
</evidence>
<comment type="function">
    <text evidence="4 19">The alpha subunit is responsible for the aldol cleavage of indoleglycerol phosphate to indole and glyceraldehyde 3-phosphate.</text>
</comment>
<dbReference type="PROSITE" id="PS00168">
    <property type="entry name" value="TRP_SYNTHASE_BETA"/>
    <property type="match status" value="1"/>
</dbReference>
<dbReference type="Pfam" id="PF00290">
    <property type="entry name" value="Trp_syntA"/>
    <property type="match status" value="1"/>
</dbReference>
<dbReference type="InterPro" id="IPR001926">
    <property type="entry name" value="TrpB-like_PALP"/>
</dbReference>
<evidence type="ECO:0000256" key="21">
    <source>
        <dbReference type="HAMAP-Rule" id="MF_00134"/>
    </source>
</evidence>
<dbReference type="GO" id="GO:0004425">
    <property type="term" value="F:indole-3-glycerol-phosphate synthase activity"/>
    <property type="evidence" value="ECO:0007669"/>
    <property type="project" value="UniProtKB-UniRule"/>
</dbReference>
<dbReference type="FunFam" id="3.20.20.70:FF:000024">
    <property type="entry name" value="Indole-3-glycerol phosphate synthase"/>
    <property type="match status" value="1"/>
</dbReference>
<dbReference type="GO" id="GO:0005737">
    <property type="term" value="C:cytoplasm"/>
    <property type="evidence" value="ECO:0007669"/>
    <property type="project" value="TreeGrafter"/>
</dbReference>
<dbReference type="eggNOG" id="COG0159">
    <property type="taxonomic scope" value="Bacteria"/>
</dbReference>
<evidence type="ECO:0000256" key="16">
    <source>
        <dbReference type="ARBA" id="ARBA00023141"/>
    </source>
</evidence>
<feature type="modified residue" description="N6-(pyridoxal phosphate)lysine" evidence="20">
    <location>
        <position position="363"/>
    </location>
</feature>
<evidence type="ECO:0000256" key="18">
    <source>
        <dbReference type="ARBA" id="ARBA00049047"/>
    </source>
</evidence>
<comment type="pathway">
    <text evidence="6 19">Amino-acid biosynthesis; L-tryptophan biosynthesis; L-tryptophan from chorismate: step 5/5.</text>
</comment>
<dbReference type="InterPro" id="IPR006653">
    <property type="entry name" value="Trp_synth_b_CS"/>
</dbReference>
<evidence type="ECO:0000256" key="6">
    <source>
        <dbReference type="ARBA" id="ARBA00004733"/>
    </source>
</evidence>
<dbReference type="Gene3D" id="3.20.20.70">
    <property type="entry name" value="Aldolase class I"/>
    <property type="match status" value="2"/>
</dbReference>
<evidence type="ECO:0000256" key="22">
    <source>
        <dbReference type="SAM" id="MobiDB-lite"/>
    </source>
</evidence>
<keyword evidence="15 20" id="KW-0663">Pyridoxal phosphate</keyword>
<evidence type="ECO:0000256" key="3">
    <source>
        <dbReference type="ARBA" id="ARBA00002786"/>
    </source>
</evidence>
<evidence type="ECO:0000256" key="8">
    <source>
        <dbReference type="ARBA" id="ARBA00006095"/>
    </source>
</evidence>
<keyword evidence="14 21" id="KW-0822">Tryptophan biosynthesis</keyword>
<name>A0A086ZWJ4_9BIFI</name>
<feature type="domain" description="Tryptophan synthase beta chain-like PALP" evidence="24">
    <location>
        <begin position="324"/>
        <end position="656"/>
    </location>
</feature>
<comment type="caution">
    <text evidence="25">The sequence shown here is derived from an EMBL/GenBank/DDBJ whole genome shotgun (WGS) entry which is preliminary data.</text>
</comment>
<dbReference type="NCBIfam" id="NF010375">
    <property type="entry name" value="PRK13802.1"/>
    <property type="match status" value="1"/>
</dbReference>
<comment type="pathway">
    <text evidence="5 21">Amino-acid biosynthesis; L-tryptophan biosynthesis; L-tryptophan from chorismate: step 4/5.</text>
</comment>
<dbReference type="NCBIfam" id="TIGR00262">
    <property type="entry name" value="trpA"/>
    <property type="match status" value="1"/>
</dbReference>
<evidence type="ECO:0000259" key="23">
    <source>
        <dbReference type="Pfam" id="PF00218"/>
    </source>
</evidence>
<evidence type="ECO:0000313" key="25">
    <source>
        <dbReference type="EMBL" id="KFI50894.1"/>
    </source>
</evidence>
<dbReference type="UniPathway" id="UPA00035">
    <property type="reaction ID" value="UER00043"/>
</dbReference>
<evidence type="ECO:0000256" key="11">
    <source>
        <dbReference type="ARBA" id="ARBA00011270"/>
    </source>
</evidence>
<dbReference type="SUPFAM" id="SSF51366">
    <property type="entry name" value="Ribulose-phoshate binding barrel"/>
    <property type="match status" value="2"/>
</dbReference>
<evidence type="ECO:0000256" key="9">
    <source>
        <dbReference type="ARBA" id="ARBA00008737"/>
    </source>
</evidence>
<dbReference type="CDD" id="cd00331">
    <property type="entry name" value="IGPS"/>
    <property type="match status" value="1"/>
</dbReference>
<dbReference type="eggNOG" id="COG0134">
    <property type="taxonomic scope" value="Bacteria"/>
</dbReference>
<evidence type="ECO:0000256" key="1">
    <source>
        <dbReference type="ARBA" id="ARBA00001633"/>
    </source>
</evidence>
<dbReference type="InterPro" id="IPR023026">
    <property type="entry name" value="Trp_synth_beta/beta-like"/>
</dbReference>
<comment type="similarity">
    <text evidence="8">In the N-terminal section; belongs to the TrpA family.</text>
</comment>
<comment type="catalytic activity">
    <reaction evidence="18 19">
        <text>(1S,2R)-1-C-(indol-3-yl)glycerol 3-phosphate + L-serine = D-glyceraldehyde 3-phosphate + L-tryptophan + H2O</text>
        <dbReference type="Rhea" id="RHEA:10532"/>
        <dbReference type="ChEBI" id="CHEBI:15377"/>
        <dbReference type="ChEBI" id="CHEBI:33384"/>
        <dbReference type="ChEBI" id="CHEBI:57912"/>
        <dbReference type="ChEBI" id="CHEBI:58866"/>
        <dbReference type="ChEBI" id="CHEBI:59776"/>
        <dbReference type="EC" id="4.2.1.20"/>
    </reaction>
</comment>
<dbReference type="HAMAP" id="MF_00134_B">
    <property type="entry name" value="IGPS_B"/>
    <property type="match status" value="1"/>
</dbReference>
<feature type="compositionally biased region" description="Basic and acidic residues" evidence="22">
    <location>
        <begin position="679"/>
        <end position="688"/>
    </location>
</feature>
<evidence type="ECO:0000256" key="4">
    <source>
        <dbReference type="ARBA" id="ARBA00003365"/>
    </source>
</evidence>
<comment type="similarity">
    <text evidence="7">In the C-terminal section; belongs to the TrpB family.</text>
</comment>
<dbReference type="Pfam" id="PF00218">
    <property type="entry name" value="IGPS"/>
    <property type="match status" value="1"/>
</dbReference>
<evidence type="ECO:0000313" key="26">
    <source>
        <dbReference type="Proteomes" id="UP000029072"/>
    </source>
</evidence>
<dbReference type="Gene3D" id="3.40.50.1100">
    <property type="match status" value="2"/>
</dbReference>
<protein>
    <recommendedName>
        <fullName evidence="19 20">Multifunctional fusion protein</fullName>
    </recommendedName>
    <domain>
        <recommendedName>
            <fullName evidence="21">Indole-3-glycerol phosphate synthase</fullName>
            <shortName evidence="21">IGPS</shortName>
            <ecNumber evidence="21">4.1.1.48</ecNumber>
        </recommendedName>
    </domain>
    <domain>
        <recommendedName>
            <fullName evidence="19">Tryptophan synthase alpha chain</fullName>
            <ecNumber evidence="19">4.2.1.20</ecNumber>
        </recommendedName>
    </domain>
    <domain>
        <recommendedName>
            <fullName evidence="20">Tryptophan synthase beta chain</fullName>
        </recommendedName>
    </domain>
</protein>
<dbReference type="InterPro" id="IPR011060">
    <property type="entry name" value="RibuloseP-bd_barrel"/>
</dbReference>
<comment type="similarity">
    <text evidence="19">Belongs to the TrpA family.</text>
</comment>
<dbReference type="NCBIfam" id="TIGR00263">
    <property type="entry name" value="trpB"/>
    <property type="match status" value="1"/>
</dbReference>
<keyword evidence="13 21" id="KW-0210">Decarboxylase</keyword>
<dbReference type="InterPro" id="IPR002028">
    <property type="entry name" value="Trp_synthase_suA"/>
</dbReference>
<evidence type="ECO:0000256" key="10">
    <source>
        <dbReference type="ARBA" id="ARBA00009982"/>
    </source>
</evidence>
<feature type="region of interest" description="Disordered" evidence="22">
    <location>
        <begin position="678"/>
        <end position="705"/>
    </location>
</feature>
<evidence type="ECO:0000256" key="5">
    <source>
        <dbReference type="ARBA" id="ARBA00004696"/>
    </source>
</evidence>
<dbReference type="InterPro" id="IPR001468">
    <property type="entry name" value="Indole-3-GlycerolPSynthase_CS"/>
</dbReference>
<comment type="subunit">
    <text evidence="11 19">Tetramer of two alpha and two beta chains.</text>
</comment>
<dbReference type="FunFam" id="3.40.50.1100:FF:000001">
    <property type="entry name" value="Tryptophan synthase beta chain"/>
    <property type="match status" value="1"/>
</dbReference>
<dbReference type="HAMAP" id="MF_00133">
    <property type="entry name" value="Trp_synth_beta"/>
    <property type="match status" value="1"/>
</dbReference>
<evidence type="ECO:0000256" key="12">
    <source>
        <dbReference type="ARBA" id="ARBA00022605"/>
    </source>
</evidence>
<comment type="similarity">
    <text evidence="9 21">Belongs to the TrpC family.</text>
</comment>
<dbReference type="GO" id="GO:0004834">
    <property type="term" value="F:tryptophan synthase activity"/>
    <property type="evidence" value="ECO:0007669"/>
    <property type="project" value="UniProtKB-UniRule"/>
</dbReference>
<dbReference type="InterPro" id="IPR006654">
    <property type="entry name" value="Trp_synth_beta"/>
</dbReference>
<dbReference type="FunFam" id="3.20.20.70:FF:000037">
    <property type="entry name" value="Tryptophan synthase alpha chain"/>
    <property type="match status" value="1"/>
</dbReference>
<dbReference type="SUPFAM" id="SSF53686">
    <property type="entry name" value="Tryptophan synthase beta subunit-like PLP-dependent enzymes"/>
    <property type="match status" value="1"/>
</dbReference>
<dbReference type="STRING" id="1437609.BCAL_2173"/>
<reference evidence="25 26" key="1">
    <citation type="submission" date="2014-03" db="EMBL/GenBank/DDBJ databases">
        <title>Genomics of Bifidobacteria.</title>
        <authorList>
            <person name="Ventura M."/>
            <person name="Milani C."/>
            <person name="Lugli G.A."/>
        </authorList>
    </citation>
    <scope>NUCLEOTIDE SEQUENCE [LARGE SCALE GENOMIC DNA]</scope>
    <source>
        <strain evidence="25 26">DSM 23973</strain>
    </source>
</reference>
<dbReference type="HAMAP" id="MF_00131">
    <property type="entry name" value="Trp_synth_alpha"/>
    <property type="match status" value="1"/>
</dbReference>
<dbReference type="NCBIfam" id="NF001369">
    <property type="entry name" value="PRK00278.1-1"/>
    <property type="match status" value="1"/>
</dbReference>
<dbReference type="InterPro" id="IPR018204">
    <property type="entry name" value="Trp_synthase_alpha_AS"/>
</dbReference>
<dbReference type="PANTHER" id="PTHR48077">
    <property type="entry name" value="TRYPTOPHAN SYNTHASE-RELATED"/>
    <property type="match status" value="1"/>
</dbReference>